<dbReference type="OrthoDB" id="9182871at2"/>
<dbReference type="AlphaFoldDB" id="A0A4R6QGU3"/>
<gene>
    <name evidence="1" type="ORF">DES47_11458</name>
</gene>
<dbReference type="GO" id="GO:0030638">
    <property type="term" value="P:polyketide metabolic process"/>
    <property type="evidence" value="ECO:0007669"/>
    <property type="project" value="InterPro"/>
</dbReference>
<evidence type="ECO:0000313" key="2">
    <source>
        <dbReference type="Proteomes" id="UP000295361"/>
    </source>
</evidence>
<protein>
    <submittedName>
        <fullName evidence="1">SnoaL-like polyketide cyclase</fullName>
    </submittedName>
</protein>
<reference evidence="1 2" key="1">
    <citation type="submission" date="2019-03" db="EMBL/GenBank/DDBJ databases">
        <title>Genomic Encyclopedia of Type Strains, Phase IV (KMG-IV): sequencing the most valuable type-strain genomes for metagenomic binning, comparative biology and taxonomic classification.</title>
        <authorList>
            <person name="Goeker M."/>
        </authorList>
    </citation>
    <scope>NUCLEOTIDE SEQUENCE [LARGE SCALE GENOMIC DNA]</scope>
    <source>
        <strain evidence="1 2">DSM 16998</strain>
    </source>
</reference>
<dbReference type="SUPFAM" id="SSF54427">
    <property type="entry name" value="NTF2-like"/>
    <property type="match status" value="2"/>
</dbReference>
<proteinExistence type="predicted"/>
<dbReference type="Gene3D" id="3.10.450.50">
    <property type="match status" value="2"/>
</dbReference>
<evidence type="ECO:0000313" key="1">
    <source>
        <dbReference type="EMBL" id="TDP61286.1"/>
    </source>
</evidence>
<keyword evidence="2" id="KW-1185">Reference proteome</keyword>
<dbReference type="Pfam" id="PF07366">
    <property type="entry name" value="SnoaL"/>
    <property type="match status" value="2"/>
</dbReference>
<organism evidence="1 2">
    <name type="scientific">Roseateles toxinivorans</name>
    <dbReference type="NCBI Taxonomy" id="270368"/>
    <lineage>
        <taxon>Bacteria</taxon>
        <taxon>Pseudomonadati</taxon>
        <taxon>Pseudomonadota</taxon>
        <taxon>Betaproteobacteria</taxon>
        <taxon>Burkholderiales</taxon>
        <taxon>Sphaerotilaceae</taxon>
        <taxon>Roseateles</taxon>
    </lineage>
</organism>
<name>A0A4R6QGU3_9BURK</name>
<dbReference type="InterPro" id="IPR032710">
    <property type="entry name" value="NTF2-like_dom_sf"/>
</dbReference>
<dbReference type="InterPro" id="IPR009959">
    <property type="entry name" value="Cyclase_SnoaL-like"/>
</dbReference>
<dbReference type="Proteomes" id="UP000295361">
    <property type="component" value="Unassembled WGS sequence"/>
</dbReference>
<dbReference type="PANTHER" id="PTHR38436:SF1">
    <property type="entry name" value="ESTER CYCLASE"/>
    <property type="match status" value="1"/>
</dbReference>
<sequence length="317" mass="34617">MKGFDPEFQDLDHYIRVITDRIWEGRRLQDIERYYGADCAVETPSSVSIGIEPVIAGTRATLQAFPDRRLLAEDVIVSGDEDGGFLSSHRILSPMIHAGDGVFGPPTGQPVVARTIADCVCIANRIVHEWLVRDQAAIARAIGLHERDLAARLLRAADGRFSKPAMPPAPAPYVSAIATQGPAADFAEEWLQRLRQPQRTVPLATLHPELLAWVPGGEARVGASAMGAFWQGLGTAFPGARLEVEHLAAQSRPGRATAIAMRWRLHGEHAGPGRYGEPTGAPVSLLGISHAEWENGRVVREWVMLDEVATWMQLLSR</sequence>
<dbReference type="PANTHER" id="PTHR38436">
    <property type="entry name" value="POLYKETIDE CYCLASE SNOAL-LIKE DOMAIN"/>
    <property type="match status" value="1"/>
</dbReference>
<comment type="caution">
    <text evidence="1">The sequence shown here is derived from an EMBL/GenBank/DDBJ whole genome shotgun (WGS) entry which is preliminary data.</text>
</comment>
<accession>A0A4R6QGU3</accession>
<dbReference type="RefSeq" id="WP_133703798.1">
    <property type="nucleotide sequence ID" value="NZ_SNXS01000014.1"/>
</dbReference>
<dbReference type="InParanoid" id="A0A4R6QGU3"/>
<dbReference type="EMBL" id="SNXS01000014">
    <property type="protein sequence ID" value="TDP61286.1"/>
    <property type="molecule type" value="Genomic_DNA"/>
</dbReference>